<protein>
    <recommendedName>
        <fullName evidence="4">DUF19 domain-containing protein</fullName>
    </recommendedName>
</protein>
<evidence type="ECO:0000313" key="3">
    <source>
        <dbReference type="Proteomes" id="UP000230233"/>
    </source>
</evidence>
<evidence type="ECO:0008006" key="4">
    <source>
        <dbReference type="Google" id="ProtNLM"/>
    </source>
</evidence>
<evidence type="ECO:0000313" key="2">
    <source>
        <dbReference type="EMBL" id="PIC53466.1"/>
    </source>
</evidence>
<feature type="chain" id="PRO_5013841963" description="DUF19 domain-containing protein" evidence="1">
    <location>
        <begin position="18"/>
        <end position="105"/>
    </location>
</feature>
<keyword evidence="1" id="KW-0732">Signal</keyword>
<gene>
    <name evidence="2" type="primary">Cnig_chr_I.g3158</name>
    <name evidence="2" type="ORF">B9Z55_003158</name>
</gene>
<evidence type="ECO:0000256" key="1">
    <source>
        <dbReference type="SAM" id="SignalP"/>
    </source>
</evidence>
<dbReference type="EMBL" id="PDUG01000001">
    <property type="protein sequence ID" value="PIC53466.1"/>
    <property type="molecule type" value="Genomic_DNA"/>
</dbReference>
<accession>A0A2G5VPH0</accession>
<organism evidence="2 3">
    <name type="scientific">Caenorhabditis nigoni</name>
    <dbReference type="NCBI Taxonomy" id="1611254"/>
    <lineage>
        <taxon>Eukaryota</taxon>
        <taxon>Metazoa</taxon>
        <taxon>Ecdysozoa</taxon>
        <taxon>Nematoda</taxon>
        <taxon>Chromadorea</taxon>
        <taxon>Rhabditida</taxon>
        <taxon>Rhabditina</taxon>
        <taxon>Rhabditomorpha</taxon>
        <taxon>Rhabditoidea</taxon>
        <taxon>Rhabditidae</taxon>
        <taxon>Peloderinae</taxon>
        <taxon>Caenorhabditis</taxon>
    </lineage>
</organism>
<comment type="caution">
    <text evidence="2">The sequence shown here is derived from an EMBL/GenBank/DDBJ whole genome shotgun (WGS) entry which is preliminary data.</text>
</comment>
<name>A0A2G5VPH0_9PELO</name>
<dbReference type="AlphaFoldDB" id="A0A2G5VPH0"/>
<dbReference type="Proteomes" id="UP000230233">
    <property type="component" value="Chromosome I"/>
</dbReference>
<feature type="signal peptide" evidence="1">
    <location>
        <begin position="1"/>
        <end position="17"/>
    </location>
</feature>
<sequence length="105" mass="12035">MNFQFLILLALVGFGAFQIPEDLKNPEQCFTYRLERIPPTKDFSEDATNLARGLLLNPAWGSLDKCFPKFKEDMKKSCIQDAPGLAEYLEKEFVPCFEILQRTAI</sequence>
<keyword evidence="3" id="KW-1185">Reference proteome</keyword>
<reference evidence="3" key="1">
    <citation type="submission" date="2017-10" db="EMBL/GenBank/DDBJ databases">
        <title>Rapid genome shrinkage in a self-fertile nematode reveals novel sperm competition proteins.</title>
        <authorList>
            <person name="Yin D."/>
            <person name="Schwarz E.M."/>
            <person name="Thomas C.G."/>
            <person name="Felde R.L."/>
            <person name="Korf I.F."/>
            <person name="Cutter A.D."/>
            <person name="Schartner C.M."/>
            <person name="Ralston E.J."/>
            <person name="Meyer B.J."/>
            <person name="Haag E.S."/>
        </authorList>
    </citation>
    <scope>NUCLEOTIDE SEQUENCE [LARGE SCALE GENOMIC DNA]</scope>
    <source>
        <strain evidence="3">JU1422</strain>
    </source>
</reference>
<proteinExistence type="predicted"/>